<dbReference type="SUPFAM" id="SSF74924">
    <property type="entry name" value="Cap-Gly domain"/>
    <property type="match status" value="1"/>
</dbReference>
<comment type="subunit">
    <text evidence="16">Subunit of dynactin, a multiprotein complex part of a tripartite complex with dynein and a adapter, such as BICDL1, BICD2 or HOOK3. The dynactin complex is built around ACTR1A/ACTB filament and consists of an actin-related filament composed of a shoulder domain, a pointed end and a barbed end. Its length is defined by its flexible shoulder domain. The soulder is composed of 2 DCTN1 subunits, 4 DCTN2 and 2 DCTN3. The 4 DCNT2 (via N-terminus) bind the ACTR1A filament and act as molecular rulers to determine the length. The pointed end is important for binding dynein-dynactin cargo adapters. Consists of 4 subunits: ACTR10, DCNT4, DCTN5 and DCTN6. The barbed end is composed of a CAPZA1:CAPZB heterodimers, which binds ACTR1A/ACTB filament and dynactin and stabilizes dynactin. Interacts with ATP7B, but not ATP7A, in a copper-dependent manner. Interacts with ANK2; this interaction is required for localization at costameres. Interacts with N4BP2L1.</text>
</comment>
<organism evidence="19">
    <name type="scientific">Lepeophtheirus salmonis</name>
    <name type="common">Salmon louse</name>
    <name type="synonym">Caligus salmonis</name>
    <dbReference type="NCBI Taxonomy" id="72036"/>
    <lineage>
        <taxon>Eukaryota</taxon>
        <taxon>Metazoa</taxon>
        <taxon>Ecdysozoa</taxon>
        <taxon>Arthropoda</taxon>
        <taxon>Crustacea</taxon>
        <taxon>Multicrustacea</taxon>
        <taxon>Hexanauplia</taxon>
        <taxon>Copepoda</taxon>
        <taxon>Siphonostomatoida</taxon>
        <taxon>Caligidae</taxon>
        <taxon>Lepeophtheirus</taxon>
    </lineage>
</organism>
<dbReference type="InterPro" id="IPR029071">
    <property type="entry name" value="Ubiquitin-like_domsf"/>
</dbReference>
<keyword evidence="12" id="KW-0206">Cytoskeleton</keyword>
<dbReference type="GO" id="GO:0007023">
    <property type="term" value="P:post-chaperonin tubulin folding pathway"/>
    <property type="evidence" value="ECO:0007669"/>
    <property type="project" value="InterPro"/>
</dbReference>
<dbReference type="GO" id="GO:0005813">
    <property type="term" value="C:centrosome"/>
    <property type="evidence" value="ECO:0007669"/>
    <property type="project" value="UniProtKB-SubCell"/>
</dbReference>
<dbReference type="PANTHER" id="PTHR13034">
    <property type="entry name" value="DYNACTIN P62 SUBUNIT"/>
    <property type="match status" value="1"/>
</dbReference>
<dbReference type="FunFam" id="2.30.30.190:FF:000013">
    <property type="entry name" value="Tubulin-folding cofactor B"/>
    <property type="match status" value="1"/>
</dbReference>
<evidence type="ECO:0000256" key="5">
    <source>
        <dbReference type="ARBA" id="ARBA00022490"/>
    </source>
</evidence>
<proteinExistence type="inferred from homology"/>
<dbReference type="EMBL" id="HACA01000870">
    <property type="protein sequence ID" value="CDW18231.1"/>
    <property type="molecule type" value="Transcribed_RNA"/>
</dbReference>
<dbReference type="GO" id="GO:0001725">
    <property type="term" value="C:stress fiber"/>
    <property type="evidence" value="ECO:0007669"/>
    <property type="project" value="UniProtKB-SubCell"/>
</dbReference>
<dbReference type="InterPro" id="IPR000938">
    <property type="entry name" value="CAP-Gly_domain"/>
</dbReference>
<dbReference type="SMART" id="SM01052">
    <property type="entry name" value="CAP_GLY"/>
    <property type="match status" value="1"/>
</dbReference>
<evidence type="ECO:0000256" key="14">
    <source>
        <dbReference type="ARBA" id="ARBA00034776"/>
    </source>
</evidence>
<evidence type="ECO:0000256" key="11">
    <source>
        <dbReference type="ARBA" id="ARBA00023186"/>
    </source>
</evidence>
<comment type="similarity">
    <text evidence="13">Belongs to the TBCB family.</text>
</comment>
<dbReference type="PANTHER" id="PTHR13034:SF2">
    <property type="entry name" value="DYNACTIN SUBUNIT 4"/>
    <property type="match status" value="1"/>
</dbReference>
<dbReference type="PROSITE" id="PS50245">
    <property type="entry name" value="CAP_GLY_2"/>
    <property type="match status" value="1"/>
</dbReference>
<evidence type="ECO:0000256" key="1">
    <source>
        <dbReference type="ARBA" id="ARBA00004300"/>
    </source>
</evidence>
<evidence type="ECO:0000256" key="3">
    <source>
        <dbReference type="ARBA" id="ARBA00004544"/>
    </source>
</evidence>
<protein>
    <recommendedName>
        <fullName evidence="15">Dynactin subunit 4</fullName>
    </recommendedName>
</protein>
<name>A0A0K2SY99_LEPSM</name>
<keyword evidence="5" id="KW-0963">Cytoplasm</keyword>
<evidence type="ECO:0000256" key="9">
    <source>
        <dbReference type="ARBA" id="ARBA00022990"/>
    </source>
</evidence>
<evidence type="ECO:0000256" key="2">
    <source>
        <dbReference type="ARBA" id="ARBA00004529"/>
    </source>
</evidence>
<accession>A0A0K2SY99</accession>
<keyword evidence="6" id="KW-1017">Isopeptide bond</keyword>
<dbReference type="GO" id="GO:0005869">
    <property type="term" value="C:dynactin complex"/>
    <property type="evidence" value="ECO:0007669"/>
    <property type="project" value="InterPro"/>
</dbReference>
<dbReference type="InterPro" id="IPR000626">
    <property type="entry name" value="Ubiquitin-like_dom"/>
</dbReference>
<feature type="region of interest" description="Disordered" evidence="17">
    <location>
        <begin position="414"/>
        <end position="434"/>
    </location>
</feature>
<evidence type="ECO:0000256" key="6">
    <source>
        <dbReference type="ARBA" id="ARBA00022499"/>
    </source>
</evidence>
<feature type="domain" description="CAP-Gly" evidence="18">
    <location>
        <begin position="621"/>
        <end position="663"/>
    </location>
</feature>
<keyword evidence="7" id="KW-0597">Phosphoprotein</keyword>
<keyword evidence="11" id="KW-0143">Chaperone</keyword>
<dbReference type="GO" id="GO:0005938">
    <property type="term" value="C:cell cortex"/>
    <property type="evidence" value="ECO:0007669"/>
    <property type="project" value="UniProtKB-SubCell"/>
</dbReference>
<dbReference type="GO" id="GO:0005829">
    <property type="term" value="C:cytosol"/>
    <property type="evidence" value="ECO:0007669"/>
    <property type="project" value="UniProtKB-ARBA"/>
</dbReference>
<evidence type="ECO:0000256" key="16">
    <source>
        <dbReference type="ARBA" id="ARBA00093507"/>
    </source>
</evidence>
<dbReference type="Pfam" id="PF05502">
    <property type="entry name" value="Dynactin_p62"/>
    <property type="match status" value="2"/>
</dbReference>
<dbReference type="Pfam" id="PF01302">
    <property type="entry name" value="CAP_GLY"/>
    <property type="match status" value="1"/>
</dbReference>
<evidence type="ECO:0000256" key="17">
    <source>
        <dbReference type="SAM" id="MobiDB-lite"/>
    </source>
</evidence>
<dbReference type="CDD" id="cd01789">
    <property type="entry name" value="Ubl_TBCB"/>
    <property type="match status" value="1"/>
</dbReference>
<evidence type="ECO:0000256" key="7">
    <source>
        <dbReference type="ARBA" id="ARBA00022553"/>
    </source>
</evidence>
<evidence type="ECO:0000259" key="18">
    <source>
        <dbReference type="PROSITE" id="PS50245"/>
    </source>
</evidence>
<dbReference type="PROSITE" id="PS00845">
    <property type="entry name" value="CAP_GLY_1"/>
    <property type="match status" value="1"/>
</dbReference>
<evidence type="ECO:0000256" key="13">
    <source>
        <dbReference type="ARBA" id="ARBA00025779"/>
    </source>
</evidence>
<dbReference type="Gene3D" id="3.10.20.90">
    <property type="entry name" value="Phosphatidylinositol 3-kinase Catalytic Subunit, Chain A, domain 1"/>
    <property type="match status" value="1"/>
</dbReference>
<dbReference type="Gene3D" id="2.30.30.190">
    <property type="entry name" value="CAP Gly-rich-like domain"/>
    <property type="match status" value="1"/>
</dbReference>
<keyword evidence="10" id="KW-0175">Coiled coil</keyword>
<dbReference type="OrthoDB" id="283815at2759"/>
<dbReference type="AlphaFoldDB" id="A0A0K2SY99"/>
<evidence type="ECO:0000256" key="8">
    <source>
        <dbReference type="ARBA" id="ARBA00022843"/>
    </source>
</evidence>
<evidence type="ECO:0000256" key="12">
    <source>
        <dbReference type="ARBA" id="ARBA00023212"/>
    </source>
</evidence>
<dbReference type="InterPro" id="IPR008603">
    <property type="entry name" value="DCTN4"/>
</dbReference>
<dbReference type="GO" id="GO:0007021">
    <property type="term" value="P:tubulin complex assembly"/>
    <property type="evidence" value="ECO:0007669"/>
    <property type="project" value="InterPro"/>
</dbReference>
<evidence type="ECO:0000313" key="19">
    <source>
        <dbReference type="EMBL" id="CDW18231.1"/>
    </source>
</evidence>
<dbReference type="SUPFAM" id="SSF54236">
    <property type="entry name" value="Ubiquitin-like"/>
    <property type="match status" value="1"/>
</dbReference>
<comment type="similarity">
    <text evidence="14">Belongs to the dynactin subunit 4 family.</text>
</comment>
<evidence type="ECO:0000256" key="15">
    <source>
        <dbReference type="ARBA" id="ARBA00034864"/>
    </source>
</evidence>
<dbReference type="InterPro" id="IPR036859">
    <property type="entry name" value="CAP-Gly_dom_sf"/>
</dbReference>
<sequence length="684" mass="77440">MTEVKAGYPEMPVSIPCPFSEELLKKVRYTCTCGVSSPLSRMYFCRHCFEIRCYYCVLHEVDSHYCPNCLENMPSAEARMKQNRCANCFDCPSCGHTLSTRATSDVPANPGETPRKVYYLSCVFCRWSSRDIGLSNQKVTSGGWPEKENPNTNRISVLLEHYRSIAQKDKLEKESKRQMGRKLNYLQLSDKYGLARKRAGLPPLPVGTSSDFDKSVPSVTPSTAVDIDELEAEESVNEQVSNADIYNVTNMLCRLSQTDTQPSHVKDIYPLHMHLVIKRSQRCRKCEHNLSKPEYNPTSIKFKIQLAAFYHVPDISIYSSKGPWKSGEETQFILKLVNPTQHATEIEFLDTAGVQEFRIIDEEMRKKQAEAKKAHSNTIGSLLRQQSLIKASDRHQVNETAKVVLPKGKIHLPPRDDAAEFDDSGPDLHKDDDKNMDSEVRVITESFVNVFISSTINSFTSEKRFPKDLTIADLKGKLELITGCSSGSMKISVHDDESGKKVCDLSDDNVLLGSYPIDSGFRLHVVDHSKSVGEYENTQGVQKFELSEEEYSKRNDTVQSFLKRNKVGKYNEEEMKKLEEEKNSQLEKDKELAAKMEVGNRCSITVPGNISDRRGEVKFIGNVHFKPGIWVGVQYDEPFGKNDGSVEGKRYFKCKDKYGGFVKICFVSVGDYPEKEIDLSDDEI</sequence>
<comment type="subcellular location">
    <subcellularLocation>
        <location evidence="3">Cytoplasm</location>
        <location evidence="3">Cell cortex</location>
    </subcellularLocation>
    <subcellularLocation>
        <location evidence="1">Cytoplasm</location>
        <location evidence="1">Cytoskeleton</location>
        <location evidence="1">Microtubule organizing center</location>
        <location evidence="1">Centrosome</location>
    </subcellularLocation>
    <subcellularLocation>
        <location evidence="2">Cytoplasm</location>
        <location evidence="2">Cytoskeleton</location>
        <location evidence="2">Stress fiber</location>
    </subcellularLocation>
    <subcellularLocation>
        <location evidence="4">Cytoplasm</location>
        <location evidence="4">Myofibril</location>
    </subcellularLocation>
</comment>
<evidence type="ECO:0000256" key="10">
    <source>
        <dbReference type="ARBA" id="ARBA00023054"/>
    </source>
</evidence>
<dbReference type="GO" id="GO:0043014">
    <property type="term" value="F:alpha-tubulin binding"/>
    <property type="evidence" value="ECO:0007669"/>
    <property type="project" value="InterPro"/>
</dbReference>
<dbReference type="GO" id="GO:0030016">
    <property type="term" value="C:myofibril"/>
    <property type="evidence" value="ECO:0007669"/>
    <property type="project" value="UniProtKB-SubCell"/>
</dbReference>
<reference evidence="19" key="1">
    <citation type="submission" date="2014-05" db="EMBL/GenBank/DDBJ databases">
        <authorList>
            <person name="Chronopoulou M."/>
        </authorList>
    </citation>
    <scope>NUCLEOTIDE SEQUENCE</scope>
    <source>
        <tissue evidence="19">Whole organism</tissue>
    </source>
</reference>
<keyword evidence="9" id="KW-0007">Acetylation</keyword>
<dbReference type="Pfam" id="PF14560">
    <property type="entry name" value="Ubiquitin_2"/>
    <property type="match status" value="1"/>
</dbReference>
<keyword evidence="8" id="KW-0832">Ubl conjugation</keyword>
<evidence type="ECO:0000256" key="4">
    <source>
        <dbReference type="ARBA" id="ARBA00004657"/>
    </source>
</evidence>
<dbReference type="InterPro" id="IPR045172">
    <property type="entry name" value="TBCB_Ubl"/>
</dbReference>